<dbReference type="GO" id="GO:0000226">
    <property type="term" value="P:microtubule cytoskeleton organization"/>
    <property type="evidence" value="ECO:0007669"/>
    <property type="project" value="TreeGrafter"/>
</dbReference>
<evidence type="ECO:0000256" key="1">
    <source>
        <dbReference type="ARBA" id="ARBA00022527"/>
    </source>
</evidence>
<evidence type="ECO:0000256" key="8">
    <source>
        <dbReference type="SAM" id="MobiDB-lite"/>
    </source>
</evidence>
<dbReference type="InterPro" id="IPR017441">
    <property type="entry name" value="Protein_kinase_ATP_BS"/>
</dbReference>
<dbReference type="GO" id="GO:0005524">
    <property type="term" value="F:ATP binding"/>
    <property type="evidence" value="ECO:0007669"/>
    <property type="project" value="UniProtKB-UniRule"/>
</dbReference>
<feature type="region of interest" description="Disordered" evidence="8">
    <location>
        <begin position="704"/>
        <end position="729"/>
    </location>
</feature>
<dbReference type="InterPro" id="IPR000719">
    <property type="entry name" value="Prot_kinase_dom"/>
</dbReference>
<dbReference type="FunFam" id="3.30.200.20:FF:000042">
    <property type="entry name" value="Aurora kinase A"/>
    <property type="match status" value="1"/>
</dbReference>
<feature type="region of interest" description="Disordered" evidence="8">
    <location>
        <begin position="1001"/>
        <end position="1020"/>
    </location>
</feature>
<dbReference type="GO" id="GO:0035556">
    <property type="term" value="P:intracellular signal transduction"/>
    <property type="evidence" value="ECO:0007669"/>
    <property type="project" value="TreeGrafter"/>
</dbReference>
<feature type="compositionally biased region" description="Low complexity" evidence="8">
    <location>
        <begin position="428"/>
        <end position="441"/>
    </location>
</feature>
<feature type="region of interest" description="Disordered" evidence="8">
    <location>
        <begin position="1"/>
        <end position="23"/>
    </location>
</feature>
<keyword evidence="2" id="KW-0808">Transferase</keyword>
<dbReference type="InterPro" id="IPR008271">
    <property type="entry name" value="Ser/Thr_kinase_AS"/>
</dbReference>
<evidence type="ECO:0000256" key="3">
    <source>
        <dbReference type="ARBA" id="ARBA00022741"/>
    </source>
</evidence>
<dbReference type="FunFam" id="1.10.510.10:FF:000571">
    <property type="entry name" value="Maternal embryonic leucine zipper kinase"/>
    <property type="match status" value="1"/>
</dbReference>
<sequence>MVVNDAPKANSRSVRPKLKSNDANDLKIVTKNEKKHRLKQRFEVIRKLGQGTYGKVQLAINKQTGQEVAIKTIKKSKVESDQDLIRIRREIQIMSSIQHPHIIHIYEVFENRDKIVLVMQYASGGEVYEYVSDRKVLSDSEARRIFRQIATAIYYCHKNKICHRDLKLENILLDEKGNAKIADFGLSNVFDERHYLQTFCGSPLYASPEIVKGLPYFGPEINYWTVRLIVGLWGFCYIPWYMVPCLSMAYNIRKASELIKRLLTPNPTERATIIDICTDLWVNNGFEHSLLKVAEDMANLTPVRLEILLALAPVSPSAEKIGTNPFDLAEDSSKEINENKSQNTENLDESRTDANSLDNSLKKRQANPSFDQSLTKIPTQTPKKKKTKKSQNESQVMTNVEENKDICDQQIIANNCKTNESIDVSVNDKQTTDSSQQSQQEVEVKAELNEIPKTDNKNVEPIESKGEVKKKVKKERSGSTKRPGKLSIPNLWNKSLDIPEPLDDKTSQSSDSKCDRKAPFIPIGFRVSDAKRAFERRCSVPVNSSHFSSFATKRMDSKIEESDETKNAKTVRQRAPKLSSRSLSLNEMLESPKRVLELNDSLKNKDNDQQKCTEIKEELNQNKVDINSESTEQSKEEKLNDLISSPVMDKNMAKDILTKTIAKAKLMDKRHNSPSKESTPPTTGITTPLVSIENSDLSILSEPSFFRKPRPENCENTDKNSSQAVQTKAAPIARSYKKVTFTKDGACITETGKIYSSEGADGSYTRVEKKSKVTHFPYEDQSNQSQSHVIDTSPQETSREQSLQRSDSQSSSGSLDIFDDIFDNHWCGESIFPNMRSLLHSVVGNRKSRRRSRAESCERNASDWFGLKKFSPQSDHESEADDYESPFSRSVWPTTRPSIFERSSIFSNKFDKDFNGFDDLNHSIREMNRSVSRDRSSFESRVHPKSFNVVFGPQTSVRTTTDRSADPFETDDIYDNSSKILVSGFGFTYIRLKRVEQWLQSDNSDDNSEQTDSKTPFSMYATVGPRGVRRYLRTISSRSTSDKPNNEMTNSLSNMGSFGTSSGAQHSVPSTQTPTVPKESVIEMRFTLNPTNIESNRVNNLNTTSSGSYLNTTSELLANSSDDLLLSNIVVPESSSLLDQLRTHGYRNTVQQRLSGSSLFSDLDSNLTENDVNYKRGKSVLSCSSQVVATNGNANACECQCMDQTNPMATSSTKTSANTSSTTSEAAIAAHNSNAYNNNELKASDSLKYANQIDIRNCLNDIENECIDLHVRKQSPEPTSRSTARKPYNNSETSVTDDSPECNPTLKPNITTNKSVNFKESVQERIHRKSFYSRFNERPVLSSRTKRRSFIDSDDLSLAFGSKLSSLTRGSNSFRSSLSYDDPFASPSKSASNSSDWFQRMESRVSQLMDDLSNDRISSFGSHFRNDSLENNVSFGSRRRSSSTTRSDLSTPRSYKSDFDSYFNSVTNSLNDNQSSQKSNDSNDGDLTSPQEVIQKAINILSQSE</sequence>
<feature type="compositionally biased region" description="Polar residues" evidence="8">
    <location>
        <begin position="1276"/>
        <end position="1297"/>
    </location>
</feature>
<dbReference type="EMBL" id="CAJPVJ010000773">
    <property type="protein sequence ID" value="CAG2163353.1"/>
    <property type="molecule type" value="Genomic_DNA"/>
</dbReference>
<gene>
    <name evidence="10" type="ORF">ONB1V03_LOCUS2932</name>
</gene>
<feature type="region of interest" description="Disordered" evidence="8">
    <location>
        <begin position="1431"/>
        <end position="1454"/>
    </location>
</feature>
<dbReference type="PROSITE" id="PS00108">
    <property type="entry name" value="PROTEIN_KINASE_ST"/>
    <property type="match status" value="1"/>
</dbReference>
<keyword evidence="11" id="KW-1185">Reference proteome</keyword>
<evidence type="ECO:0000256" key="2">
    <source>
        <dbReference type="ARBA" id="ARBA00022679"/>
    </source>
</evidence>
<feature type="compositionally biased region" description="Low complexity" evidence="8">
    <location>
        <begin position="1442"/>
        <end position="1454"/>
    </location>
</feature>
<reference evidence="10" key="1">
    <citation type="submission" date="2020-11" db="EMBL/GenBank/DDBJ databases">
        <authorList>
            <person name="Tran Van P."/>
        </authorList>
    </citation>
    <scope>NUCLEOTIDE SEQUENCE</scope>
</reference>
<feature type="domain" description="Protein kinase" evidence="9">
    <location>
        <begin position="42"/>
        <end position="291"/>
    </location>
</feature>
<dbReference type="PROSITE" id="PS00107">
    <property type="entry name" value="PROTEIN_KINASE_ATP"/>
    <property type="match status" value="1"/>
</dbReference>
<dbReference type="SMART" id="SM00220">
    <property type="entry name" value="S_TKc"/>
    <property type="match status" value="1"/>
</dbReference>
<keyword evidence="7" id="KW-0175">Coiled coil</keyword>
<evidence type="ECO:0000259" key="9">
    <source>
        <dbReference type="PROSITE" id="PS50011"/>
    </source>
</evidence>
<dbReference type="PROSITE" id="PS50011">
    <property type="entry name" value="PROTEIN_KINASE_DOM"/>
    <property type="match status" value="1"/>
</dbReference>
<evidence type="ECO:0000256" key="5">
    <source>
        <dbReference type="ARBA" id="ARBA00022840"/>
    </source>
</evidence>
<evidence type="ECO:0000313" key="11">
    <source>
        <dbReference type="Proteomes" id="UP000728032"/>
    </source>
</evidence>
<feature type="coiled-coil region" evidence="7">
    <location>
        <begin position="602"/>
        <end position="636"/>
    </location>
</feature>
<keyword evidence="1" id="KW-0723">Serine/threonine-protein kinase</keyword>
<dbReference type="GO" id="GO:0050321">
    <property type="term" value="F:tau-protein kinase activity"/>
    <property type="evidence" value="ECO:0007669"/>
    <property type="project" value="TreeGrafter"/>
</dbReference>
<feature type="compositionally biased region" description="Low complexity" evidence="8">
    <location>
        <begin position="1468"/>
        <end position="1486"/>
    </location>
</feature>
<keyword evidence="3 6" id="KW-0547">Nucleotide-binding</keyword>
<dbReference type="Pfam" id="PF00069">
    <property type="entry name" value="Pkinase"/>
    <property type="match status" value="1"/>
</dbReference>
<feature type="compositionally biased region" description="Basic and acidic residues" evidence="8">
    <location>
        <begin position="553"/>
        <end position="567"/>
    </location>
</feature>
<feature type="compositionally biased region" description="Basic and acidic residues" evidence="8">
    <location>
        <begin position="442"/>
        <end position="469"/>
    </location>
</feature>
<feature type="compositionally biased region" description="Basic and acidic residues" evidence="8">
    <location>
        <begin position="502"/>
        <end position="515"/>
    </location>
</feature>
<evidence type="ECO:0000313" key="10">
    <source>
        <dbReference type="EMBL" id="CAD7641129.1"/>
    </source>
</evidence>
<feature type="region of interest" description="Disordered" evidence="8">
    <location>
        <begin position="1466"/>
        <end position="1492"/>
    </location>
</feature>
<feature type="region of interest" description="Disordered" evidence="8">
    <location>
        <begin position="667"/>
        <end position="688"/>
    </location>
</feature>
<feature type="compositionally biased region" description="Polar residues" evidence="8">
    <location>
        <begin position="780"/>
        <end position="796"/>
    </location>
</feature>
<dbReference type="EMBL" id="OC915598">
    <property type="protein sequence ID" value="CAD7641129.1"/>
    <property type="molecule type" value="Genomic_DNA"/>
</dbReference>
<evidence type="ECO:0000256" key="4">
    <source>
        <dbReference type="ARBA" id="ARBA00022777"/>
    </source>
</evidence>
<dbReference type="SUPFAM" id="SSF56112">
    <property type="entry name" value="Protein kinase-like (PK-like)"/>
    <property type="match status" value="1"/>
</dbReference>
<dbReference type="Gene3D" id="1.10.510.10">
    <property type="entry name" value="Transferase(Phosphotransferase) domain 1"/>
    <property type="match status" value="1"/>
</dbReference>
<feature type="region of interest" description="Disordered" evidence="8">
    <location>
        <begin position="545"/>
        <end position="586"/>
    </location>
</feature>
<feature type="compositionally biased region" description="Polar residues" evidence="8">
    <location>
        <begin position="675"/>
        <end position="688"/>
    </location>
</feature>
<dbReference type="PANTHER" id="PTHR24346:SF93">
    <property type="entry name" value="NUAK FAMILY SNF1-LIKE KINASE 1"/>
    <property type="match status" value="1"/>
</dbReference>
<protein>
    <recommendedName>
        <fullName evidence="9">Protein kinase domain-containing protein</fullName>
    </recommendedName>
</protein>
<organism evidence="10">
    <name type="scientific">Oppiella nova</name>
    <dbReference type="NCBI Taxonomy" id="334625"/>
    <lineage>
        <taxon>Eukaryota</taxon>
        <taxon>Metazoa</taxon>
        <taxon>Ecdysozoa</taxon>
        <taxon>Arthropoda</taxon>
        <taxon>Chelicerata</taxon>
        <taxon>Arachnida</taxon>
        <taxon>Acari</taxon>
        <taxon>Acariformes</taxon>
        <taxon>Sarcoptiformes</taxon>
        <taxon>Oribatida</taxon>
        <taxon>Brachypylina</taxon>
        <taxon>Oppioidea</taxon>
        <taxon>Oppiidae</taxon>
        <taxon>Oppiella</taxon>
    </lineage>
</organism>
<feature type="region of interest" description="Disordered" evidence="8">
    <location>
        <begin position="427"/>
        <end position="515"/>
    </location>
</feature>
<dbReference type="GO" id="GO:0005737">
    <property type="term" value="C:cytoplasm"/>
    <property type="evidence" value="ECO:0007669"/>
    <property type="project" value="TreeGrafter"/>
</dbReference>
<proteinExistence type="predicted"/>
<keyword evidence="5 6" id="KW-0067">ATP-binding</keyword>
<keyword evidence="4" id="KW-0418">Kinase</keyword>
<feature type="region of interest" description="Disordered" evidence="8">
    <location>
        <begin position="333"/>
        <end position="401"/>
    </location>
</feature>
<dbReference type="InterPro" id="IPR011009">
    <property type="entry name" value="Kinase-like_dom_sf"/>
</dbReference>
<feature type="region of interest" description="Disordered" evidence="8">
    <location>
        <begin position="776"/>
        <end position="813"/>
    </location>
</feature>
<feature type="compositionally biased region" description="Polar residues" evidence="8">
    <location>
        <begin position="1046"/>
        <end position="1075"/>
    </location>
</feature>
<evidence type="ECO:0000256" key="6">
    <source>
        <dbReference type="PROSITE-ProRule" id="PRU10141"/>
    </source>
</evidence>
<feature type="region of interest" description="Disordered" evidence="8">
    <location>
        <begin position="1273"/>
        <end position="1313"/>
    </location>
</feature>
<dbReference type="OrthoDB" id="193931at2759"/>
<feature type="compositionally biased region" description="Basic and acidic residues" evidence="8">
    <location>
        <begin position="709"/>
        <end position="718"/>
    </location>
</feature>
<dbReference type="PANTHER" id="PTHR24346">
    <property type="entry name" value="MAP/MICROTUBULE AFFINITY-REGULATING KINASE"/>
    <property type="match status" value="1"/>
</dbReference>
<feature type="region of interest" description="Disordered" evidence="8">
    <location>
        <begin position="1035"/>
        <end position="1078"/>
    </location>
</feature>
<accession>A0A7R9QCV0</accession>
<feature type="binding site" evidence="6">
    <location>
        <position position="75"/>
    </location>
    <ligand>
        <name>ATP</name>
        <dbReference type="ChEBI" id="CHEBI:30616"/>
    </ligand>
</feature>
<name>A0A7R9QCV0_9ACAR</name>
<dbReference type="Proteomes" id="UP000728032">
    <property type="component" value="Unassembled WGS sequence"/>
</dbReference>
<feature type="region of interest" description="Disordered" evidence="8">
    <location>
        <begin position="868"/>
        <end position="887"/>
    </location>
</feature>
<evidence type="ECO:0000256" key="7">
    <source>
        <dbReference type="SAM" id="Coils"/>
    </source>
</evidence>
<feature type="compositionally biased region" description="Low complexity" evidence="8">
    <location>
        <begin position="800"/>
        <end position="813"/>
    </location>
</feature>